<dbReference type="AlphaFoldDB" id="A0A0E9VFG6"/>
<evidence type="ECO:0000313" key="1">
    <source>
        <dbReference type="EMBL" id="JAH76215.1"/>
    </source>
</evidence>
<organism evidence="1">
    <name type="scientific">Anguilla anguilla</name>
    <name type="common">European freshwater eel</name>
    <name type="synonym">Muraena anguilla</name>
    <dbReference type="NCBI Taxonomy" id="7936"/>
    <lineage>
        <taxon>Eukaryota</taxon>
        <taxon>Metazoa</taxon>
        <taxon>Chordata</taxon>
        <taxon>Craniata</taxon>
        <taxon>Vertebrata</taxon>
        <taxon>Euteleostomi</taxon>
        <taxon>Actinopterygii</taxon>
        <taxon>Neopterygii</taxon>
        <taxon>Teleostei</taxon>
        <taxon>Anguilliformes</taxon>
        <taxon>Anguillidae</taxon>
        <taxon>Anguilla</taxon>
    </lineage>
</organism>
<proteinExistence type="predicted"/>
<reference evidence="1" key="2">
    <citation type="journal article" date="2015" name="Fish Shellfish Immunol.">
        <title>Early steps in the European eel (Anguilla anguilla)-Vibrio vulnificus interaction in the gills: Role of the RtxA13 toxin.</title>
        <authorList>
            <person name="Callol A."/>
            <person name="Pajuelo D."/>
            <person name="Ebbesson L."/>
            <person name="Teles M."/>
            <person name="MacKenzie S."/>
            <person name="Amaro C."/>
        </authorList>
    </citation>
    <scope>NUCLEOTIDE SEQUENCE</scope>
</reference>
<accession>A0A0E9VFG6</accession>
<protein>
    <submittedName>
        <fullName evidence="1">Uncharacterized protein</fullName>
    </submittedName>
</protein>
<reference evidence="1" key="1">
    <citation type="submission" date="2014-11" db="EMBL/GenBank/DDBJ databases">
        <authorList>
            <person name="Amaro Gonzalez C."/>
        </authorList>
    </citation>
    <scope>NUCLEOTIDE SEQUENCE</scope>
</reference>
<dbReference type="EMBL" id="GBXM01032362">
    <property type="protein sequence ID" value="JAH76215.1"/>
    <property type="molecule type" value="Transcribed_RNA"/>
</dbReference>
<sequence>MSKERKIENDKAGILKKFFFFSRCLIQRRCIRS</sequence>
<name>A0A0E9VFG6_ANGAN</name>